<dbReference type="RefSeq" id="XP_003293434.1">
    <property type="nucleotide sequence ID" value="XM_003293386.1"/>
</dbReference>
<evidence type="ECO:0000313" key="2">
    <source>
        <dbReference type="EMBL" id="EGC30047.1"/>
    </source>
</evidence>
<accession>F1A186</accession>
<feature type="domain" description="N-acetyltransferase" evidence="1">
    <location>
        <begin position="3"/>
        <end position="170"/>
    </location>
</feature>
<dbReference type="AlphaFoldDB" id="F1A186"/>
<reference evidence="3" key="1">
    <citation type="journal article" date="2011" name="Genome Biol.">
        <title>Comparative genomics of the social amoebae Dictyostelium discoideum and Dictyostelium purpureum.</title>
        <authorList>
            <consortium name="US DOE Joint Genome Institute (JGI-PGF)"/>
            <person name="Sucgang R."/>
            <person name="Kuo A."/>
            <person name="Tian X."/>
            <person name="Salerno W."/>
            <person name="Parikh A."/>
            <person name="Feasley C.L."/>
            <person name="Dalin E."/>
            <person name="Tu H."/>
            <person name="Huang E."/>
            <person name="Barry K."/>
            <person name="Lindquist E."/>
            <person name="Shapiro H."/>
            <person name="Bruce D."/>
            <person name="Schmutz J."/>
            <person name="Salamov A."/>
            <person name="Fey P."/>
            <person name="Gaudet P."/>
            <person name="Anjard C."/>
            <person name="Babu M.M."/>
            <person name="Basu S."/>
            <person name="Bushmanova Y."/>
            <person name="van der Wel H."/>
            <person name="Katoh-Kurasawa M."/>
            <person name="Dinh C."/>
            <person name="Coutinho P.M."/>
            <person name="Saito T."/>
            <person name="Elias M."/>
            <person name="Schaap P."/>
            <person name="Kay R.R."/>
            <person name="Henrissat B."/>
            <person name="Eichinger L."/>
            <person name="Rivero F."/>
            <person name="Putnam N.H."/>
            <person name="West C.M."/>
            <person name="Loomis W.F."/>
            <person name="Chisholm R.L."/>
            <person name="Shaulsky G."/>
            <person name="Strassmann J.E."/>
            <person name="Queller D.C."/>
            <person name="Kuspa A."/>
            <person name="Grigoriev I.V."/>
        </authorList>
    </citation>
    <scope>NUCLEOTIDE SEQUENCE [LARGE SCALE GENOMIC DNA]</scope>
    <source>
        <strain evidence="3">QSDP1</strain>
    </source>
</reference>
<gene>
    <name evidence="2" type="ORF">DICPUDRAFT_83983</name>
</gene>
<proteinExistence type="predicted"/>
<sequence length="178" mass="20690">MTIEYRLFKEQDISELSILYIDSWLRTYKNIIPDGFLETLNYDMAEKKWIKFLKEEKDSFAYVAIDKTNDKEVICGLSICKRDDELEYSGLLYSLHVQNGYKGKGIGKNLIKVSAKHFKDHLNLNSLLLWVVDGNANALAVYTKLGAKVLKHQIEVYYSNIETHETCLIWENTDQLLN</sequence>
<dbReference type="OrthoDB" id="41532at2759"/>
<evidence type="ECO:0000313" key="3">
    <source>
        <dbReference type="Proteomes" id="UP000001064"/>
    </source>
</evidence>
<dbReference type="InterPro" id="IPR016181">
    <property type="entry name" value="Acyl_CoA_acyltransferase"/>
</dbReference>
<dbReference type="EMBL" id="GL871364">
    <property type="protein sequence ID" value="EGC30047.1"/>
    <property type="molecule type" value="Genomic_DNA"/>
</dbReference>
<keyword evidence="3" id="KW-1185">Reference proteome</keyword>
<dbReference type="SUPFAM" id="SSF55729">
    <property type="entry name" value="Acyl-CoA N-acyltransferases (Nat)"/>
    <property type="match status" value="1"/>
</dbReference>
<name>F1A186_DICPU</name>
<dbReference type="CDD" id="cd04301">
    <property type="entry name" value="NAT_SF"/>
    <property type="match status" value="1"/>
</dbReference>
<organism evidence="2 3">
    <name type="scientific">Dictyostelium purpureum</name>
    <name type="common">Slime mold</name>
    <dbReference type="NCBI Taxonomy" id="5786"/>
    <lineage>
        <taxon>Eukaryota</taxon>
        <taxon>Amoebozoa</taxon>
        <taxon>Evosea</taxon>
        <taxon>Eumycetozoa</taxon>
        <taxon>Dictyostelia</taxon>
        <taxon>Dictyosteliales</taxon>
        <taxon>Dictyosteliaceae</taxon>
        <taxon>Dictyostelium</taxon>
    </lineage>
</organism>
<dbReference type="Gene3D" id="3.40.630.30">
    <property type="match status" value="1"/>
</dbReference>
<dbReference type="Proteomes" id="UP000001064">
    <property type="component" value="Unassembled WGS sequence"/>
</dbReference>
<dbReference type="PROSITE" id="PS51186">
    <property type="entry name" value="GNAT"/>
    <property type="match status" value="1"/>
</dbReference>
<dbReference type="GO" id="GO:0008080">
    <property type="term" value="F:N-acetyltransferase activity"/>
    <property type="evidence" value="ECO:0000318"/>
    <property type="project" value="GO_Central"/>
</dbReference>
<dbReference type="GeneID" id="10511273"/>
<dbReference type="FunFam" id="3.40.630.30:FF:000420">
    <property type="entry name" value="Uncharacterized protein"/>
    <property type="match status" value="1"/>
</dbReference>
<evidence type="ECO:0000259" key="1">
    <source>
        <dbReference type="PROSITE" id="PS51186"/>
    </source>
</evidence>
<protein>
    <recommendedName>
        <fullName evidence="1">N-acetyltransferase domain-containing protein</fullName>
    </recommendedName>
</protein>
<dbReference type="InParanoid" id="F1A186"/>
<dbReference type="KEGG" id="dpp:DICPUDRAFT_83983"/>
<dbReference type="InterPro" id="IPR000182">
    <property type="entry name" value="GNAT_dom"/>
</dbReference>
<dbReference type="Pfam" id="PF00583">
    <property type="entry name" value="Acetyltransf_1"/>
    <property type="match status" value="1"/>
</dbReference>
<dbReference type="VEuPathDB" id="AmoebaDB:DICPUDRAFT_83983"/>